<dbReference type="CDD" id="cd23019">
    <property type="entry name" value="DD_ROP"/>
    <property type="match status" value="1"/>
</dbReference>
<proteinExistence type="inferred from homology"/>
<keyword evidence="4" id="KW-0966">Cell projection</keyword>
<sequence length="498" mass="56447">MVSKETWYQHEWKQVQLYSRVFTVTSYSKLLILGVSLINEFFSTSIKINLSFPVIFFGYTKIVKIILHFFVIMPLAEQLYCTQQINVPPRLPMILKQFCKAAIRTQPYDLLKWSSAYFRALAEGEDPPTKMRLEYPPPSTPSGLTLGFLKVLLRQFGDYNKVLSVKTILRRWECLCLDRKDFNLIMMIGKFRQECQVKKFLAIAAGLLTSSLLETMIVICELFTHESDGGSAMIPVTLFMEIYGYLAGLRCDGSERESFDEDLSDFVVHDSDQERSIVSARVIRLSSESDKIAIERGNSTSTQNTDININSKATNEDNENSHSCVGSVNEEDGVIDKTKSDIGNVESHGGEKLVLVDIEKENDKALVNDNKGINYQEETQISIEFIKENLNENEFSVKSLDKDGILKKCKSPDKSDLSIQRKRSHSGDDSTLLRYYPNIPGIGPRLSAEQIANVAIWMSDCARRQEGMVGPRNIRHFHCPPLGKQQIQDSEDDLSSTQ</sequence>
<feature type="compositionally biased region" description="Polar residues" evidence="6">
    <location>
        <begin position="300"/>
        <end position="313"/>
    </location>
</feature>
<feature type="transmembrane region" description="Helical" evidence="7">
    <location>
        <begin position="21"/>
        <end position="42"/>
    </location>
</feature>
<evidence type="ECO:0000256" key="4">
    <source>
        <dbReference type="ARBA" id="ARBA00023273"/>
    </source>
</evidence>
<name>A0AAJ7BID7_CEPCN</name>
<dbReference type="GeneID" id="107263778"/>
<dbReference type="Gene3D" id="1.20.890.10">
    <property type="entry name" value="cAMP-dependent protein kinase regulatory subunit, dimerization-anchoring domain"/>
    <property type="match status" value="1"/>
</dbReference>
<comment type="similarity">
    <text evidence="5">Belongs to the ropporin family.</text>
</comment>
<dbReference type="KEGG" id="ccin:107263778"/>
<dbReference type="GO" id="GO:0031514">
    <property type="term" value="C:motile cilium"/>
    <property type="evidence" value="ECO:0007669"/>
    <property type="project" value="UniProtKB-SubCell"/>
</dbReference>
<accession>A0AAJ7BID7</accession>
<dbReference type="InterPro" id="IPR047844">
    <property type="entry name" value="ROP_DD"/>
</dbReference>
<keyword evidence="3" id="KW-0969">Cilium</keyword>
<evidence type="ECO:0000256" key="3">
    <source>
        <dbReference type="ARBA" id="ARBA00023069"/>
    </source>
</evidence>
<keyword evidence="2" id="KW-0282">Flagellum</keyword>
<reference evidence="9" key="1">
    <citation type="submission" date="2025-08" db="UniProtKB">
        <authorList>
            <consortium name="RefSeq"/>
        </authorList>
    </citation>
    <scope>IDENTIFICATION</scope>
</reference>
<dbReference type="AlphaFoldDB" id="A0AAJ7BID7"/>
<evidence type="ECO:0000256" key="5">
    <source>
        <dbReference type="ARBA" id="ARBA00035651"/>
    </source>
</evidence>
<comment type="subcellular location">
    <subcellularLocation>
        <location evidence="1">Cell projection</location>
        <location evidence="1">Cilium</location>
        <location evidence="1">Flagellum</location>
    </subcellularLocation>
</comment>
<dbReference type="PANTHER" id="PTHR14952">
    <property type="entry name" value="ROPPORIN-1-LIKE PROTEIN"/>
    <property type="match status" value="1"/>
</dbReference>
<evidence type="ECO:0000256" key="2">
    <source>
        <dbReference type="ARBA" id="ARBA00022846"/>
    </source>
</evidence>
<dbReference type="RefSeq" id="XP_015586822.2">
    <property type="nucleotide sequence ID" value="XM_015731336.2"/>
</dbReference>
<keyword evidence="8" id="KW-1185">Reference proteome</keyword>
<evidence type="ECO:0000256" key="1">
    <source>
        <dbReference type="ARBA" id="ARBA00004230"/>
    </source>
</evidence>
<gene>
    <name evidence="9" type="primary">LOC107263778</name>
</gene>
<keyword evidence="7" id="KW-0812">Transmembrane</keyword>
<protein>
    <submittedName>
        <fullName evidence="9">Uncharacterized protein LOC107263778 isoform X1</fullName>
    </submittedName>
</protein>
<dbReference type="Proteomes" id="UP000694920">
    <property type="component" value="Unplaced"/>
</dbReference>
<feature type="transmembrane region" description="Helical" evidence="7">
    <location>
        <begin position="54"/>
        <end position="76"/>
    </location>
</feature>
<evidence type="ECO:0000313" key="9">
    <source>
        <dbReference type="RefSeq" id="XP_015586822.2"/>
    </source>
</evidence>
<feature type="region of interest" description="Disordered" evidence="6">
    <location>
        <begin position="300"/>
        <end position="327"/>
    </location>
</feature>
<evidence type="ECO:0000313" key="8">
    <source>
        <dbReference type="Proteomes" id="UP000694920"/>
    </source>
</evidence>
<keyword evidence="7" id="KW-0472">Membrane</keyword>
<keyword evidence="7" id="KW-1133">Transmembrane helix</keyword>
<dbReference type="PANTHER" id="PTHR14952:SF9">
    <property type="entry name" value="EF-HAND DOMAIN-CONTAINING PROTEIN"/>
    <property type="match status" value="1"/>
</dbReference>
<evidence type="ECO:0000256" key="6">
    <source>
        <dbReference type="SAM" id="MobiDB-lite"/>
    </source>
</evidence>
<dbReference type="SUPFAM" id="SSF47391">
    <property type="entry name" value="Dimerization-anchoring domain of cAMP-dependent PK regulatory subunit"/>
    <property type="match status" value="1"/>
</dbReference>
<organism evidence="8 9">
    <name type="scientific">Cephus cinctus</name>
    <name type="common">Wheat stem sawfly</name>
    <dbReference type="NCBI Taxonomy" id="211228"/>
    <lineage>
        <taxon>Eukaryota</taxon>
        <taxon>Metazoa</taxon>
        <taxon>Ecdysozoa</taxon>
        <taxon>Arthropoda</taxon>
        <taxon>Hexapoda</taxon>
        <taxon>Insecta</taxon>
        <taxon>Pterygota</taxon>
        <taxon>Neoptera</taxon>
        <taxon>Endopterygota</taxon>
        <taxon>Hymenoptera</taxon>
        <taxon>Cephoidea</taxon>
        <taxon>Cephidae</taxon>
        <taxon>Cephus</taxon>
    </lineage>
</organism>
<evidence type="ECO:0000256" key="7">
    <source>
        <dbReference type="SAM" id="Phobius"/>
    </source>
</evidence>